<dbReference type="SUPFAM" id="SSF54523">
    <property type="entry name" value="Pili subunits"/>
    <property type="match status" value="1"/>
</dbReference>
<keyword evidence="4" id="KW-1185">Reference proteome</keyword>
<accession>A0A318E3V0</accession>
<dbReference type="NCBIfam" id="TIGR01710">
    <property type="entry name" value="typeII_sec_gspG"/>
    <property type="match status" value="1"/>
</dbReference>
<dbReference type="EMBL" id="QICN01000027">
    <property type="protein sequence ID" value="PXV62744.1"/>
    <property type="molecule type" value="Genomic_DNA"/>
</dbReference>
<evidence type="ECO:0000256" key="1">
    <source>
        <dbReference type="SAM" id="MobiDB-lite"/>
    </source>
</evidence>
<feature type="domain" description="Type II secretion system protein GspG C-terminal" evidence="2">
    <location>
        <begin position="127"/>
        <end position="230"/>
    </location>
</feature>
<proteinExistence type="predicted"/>
<dbReference type="PROSITE" id="PS51257">
    <property type="entry name" value="PROKAR_LIPOPROTEIN"/>
    <property type="match status" value="1"/>
</dbReference>
<sequence>MTSSERSKRWRGLLVAVLATALCGCEGRPAVADGDAAFQQQVRTDWGDAAKVRSFEKTDGLAYEKNGVKAYEMEYVAVVERPEHGSEEVTGTISFVRTERGWNVASVSGQTEQQRQAALRREEDIANRANVTRARQDIRTFDATLQLYKLDNGNYPSTQQGLAALVSPPDSEPRPTHYKPGGYMKSVRNDPWGNPYQYVSPGMRSEFDLFSFGSDGQSGGDGAAADIGNWDH</sequence>
<evidence type="ECO:0000313" key="4">
    <source>
        <dbReference type="Proteomes" id="UP000248330"/>
    </source>
</evidence>
<dbReference type="Proteomes" id="UP000248330">
    <property type="component" value="Unassembled WGS sequence"/>
</dbReference>
<dbReference type="Pfam" id="PF08334">
    <property type="entry name" value="T2SSG"/>
    <property type="match status" value="1"/>
</dbReference>
<protein>
    <submittedName>
        <fullName evidence="3">Type II secretion system protein G</fullName>
    </submittedName>
</protein>
<feature type="region of interest" description="Disordered" evidence="1">
    <location>
        <begin position="210"/>
        <end position="232"/>
    </location>
</feature>
<dbReference type="Gene3D" id="3.30.700.10">
    <property type="entry name" value="Glycoprotein, Type 4 Pilin"/>
    <property type="match status" value="1"/>
</dbReference>
<organism evidence="3 4">
    <name type="scientific">Sinimarinibacterium flocculans</name>
    <dbReference type="NCBI Taxonomy" id="985250"/>
    <lineage>
        <taxon>Bacteria</taxon>
        <taxon>Pseudomonadati</taxon>
        <taxon>Pseudomonadota</taxon>
        <taxon>Gammaproteobacteria</taxon>
        <taxon>Nevskiales</taxon>
        <taxon>Nevskiaceae</taxon>
        <taxon>Sinimarinibacterium</taxon>
    </lineage>
</organism>
<dbReference type="InterPro" id="IPR045584">
    <property type="entry name" value="Pilin-like"/>
</dbReference>
<feature type="compositionally biased region" description="Low complexity" evidence="1">
    <location>
        <begin position="223"/>
        <end position="232"/>
    </location>
</feature>
<evidence type="ECO:0000313" key="3">
    <source>
        <dbReference type="EMBL" id="PXV62744.1"/>
    </source>
</evidence>
<comment type="caution">
    <text evidence="3">The sequence shown here is derived from an EMBL/GenBank/DDBJ whole genome shotgun (WGS) entry which is preliminary data.</text>
</comment>
<dbReference type="RefSeq" id="WP_380732344.1">
    <property type="nucleotide sequence ID" value="NZ_JBHSCS010000010.1"/>
</dbReference>
<gene>
    <name evidence="3" type="ORF">C8D93_1273</name>
</gene>
<name>A0A318E3V0_9GAMM</name>
<dbReference type="InterPro" id="IPR010054">
    <property type="entry name" value="Type2_sec_GspG"/>
</dbReference>
<dbReference type="AlphaFoldDB" id="A0A318E3V0"/>
<reference evidence="3 4" key="1">
    <citation type="submission" date="2018-04" db="EMBL/GenBank/DDBJ databases">
        <title>Genomic Encyclopedia of Type Strains, Phase IV (KMG-IV): sequencing the most valuable type-strain genomes for metagenomic binning, comparative biology and taxonomic classification.</title>
        <authorList>
            <person name="Goeker M."/>
        </authorList>
    </citation>
    <scope>NUCLEOTIDE SEQUENCE [LARGE SCALE GENOMIC DNA]</scope>
    <source>
        <strain evidence="3 4">DSM 104150</strain>
    </source>
</reference>
<dbReference type="GO" id="GO:0015628">
    <property type="term" value="P:protein secretion by the type II secretion system"/>
    <property type="evidence" value="ECO:0007669"/>
    <property type="project" value="InterPro"/>
</dbReference>
<dbReference type="GO" id="GO:0015627">
    <property type="term" value="C:type II protein secretion system complex"/>
    <property type="evidence" value="ECO:0007669"/>
    <property type="project" value="InterPro"/>
</dbReference>
<evidence type="ECO:0000259" key="2">
    <source>
        <dbReference type="Pfam" id="PF08334"/>
    </source>
</evidence>
<dbReference type="InterPro" id="IPR013545">
    <property type="entry name" value="T2SS_protein-GspG_C"/>
</dbReference>